<dbReference type="ESTHER" id="naegr-d2v6f6">
    <property type="family name" value="PhoPQ_related"/>
</dbReference>
<dbReference type="OrthoDB" id="2020799at2759"/>
<dbReference type="RefSeq" id="XP_002680308.1">
    <property type="nucleotide sequence ID" value="XM_002680262.1"/>
</dbReference>
<keyword evidence="1" id="KW-1133">Transmembrane helix</keyword>
<organism evidence="3">
    <name type="scientific">Naegleria gruberi</name>
    <name type="common">Amoeba</name>
    <dbReference type="NCBI Taxonomy" id="5762"/>
    <lineage>
        <taxon>Eukaryota</taxon>
        <taxon>Discoba</taxon>
        <taxon>Heterolobosea</taxon>
        <taxon>Tetramitia</taxon>
        <taxon>Eutetramitia</taxon>
        <taxon>Vahlkampfiidae</taxon>
        <taxon>Naegleria</taxon>
    </lineage>
</organism>
<dbReference type="Gene3D" id="3.40.50.1820">
    <property type="entry name" value="alpha/beta hydrolase"/>
    <property type="match status" value="1"/>
</dbReference>
<dbReference type="PANTHER" id="PTHR31497">
    <property type="entry name" value="AUTOCRINE PROLIFERATION REPRESSOR PROTEIN A"/>
    <property type="match status" value="1"/>
</dbReference>
<evidence type="ECO:0000313" key="2">
    <source>
        <dbReference type="EMBL" id="EFC47564.1"/>
    </source>
</evidence>
<dbReference type="AlphaFoldDB" id="D2V6F6"/>
<evidence type="ECO:0000256" key="1">
    <source>
        <dbReference type="SAM" id="Phobius"/>
    </source>
</evidence>
<dbReference type="SUPFAM" id="SSF53474">
    <property type="entry name" value="alpha/beta-Hydrolases"/>
    <property type="match status" value="1"/>
</dbReference>
<dbReference type="InterPro" id="IPR009199">
    <property type="entry name" value="PhoPQ-act_pathogen-rel_PqaA"/>
</dbReference>
<feature type="transmembrane region" description="Helical" evidence="1">
    <location>
        <begin position="458"/>
        <end position="478"/>
    </location>
</feature>
<proteinExistence type="predicted"/>
<dbReference type="Proteomes" id="UP000006671">
    <property type="component" value="Unassembled WGS sequence"/>
</dbReference>
<name>D2V6F6_NAEGR</name>
<dbReference type="GeneID" id="8861754"/>
<evidence type="ECO:0000313" key="3">
    <source>
        <dbReference type="Proteomes" id="UP000006671"/>
    </source>
</evidence>
<dbReference type="InParanoid" id="D2V6F6"/>
<protein>
    <submittedName>
        <fullName evidence="2">Predicted protein</fullName>
    </submittedName>
</protein>
<gene>
    <name evidence="2" type="ORF">NAEGRDRAFT_64418</name>
</gene>
<dbReference type="Pfam" id="PF10142">
    <property type="entry name" value="PhoPQ_related"/>
    <property type="match status" value="1"/>
</dbReference>
<reference evidence="2 3" key="1">
    <citation type="journal article" date="2010" name="Cell">
        <title>The genome of Naegleria gruberi illuminates early eukaryotic versatility.</title>
        <authorList>
            <person name="Fritz-Laylin L.K."/>
            <person name="Prochnik S.E."/>
            <person name="Ginger M.L."/>
            <person name="Dacks J.B."/>
            <person name="Carpenter M.L."/>
            <person name="Field M.C."/>
            <person name="Kuo A."/>
            <person name="Paredez A."/>
            <person name="Chapman J."/>
            <person name="Pham J."/>
            <person name="Shu S."/>
            <person name="Neupane R."/>
            <person name="Cipriano M."/>
            <person name="Mancuso J."/>
            <person name="Tu H."/>
            <person name="Salamov A."/>
            <person name="Lindquist E."/>
            <person name="Shapiro H."/>
            <person name="Lucas S."/>
            <person name="Grigoriev I.V."/>
            <person name="Cande W.Z."/>
            <person name="Fulton C."/>
            <person name="Rokhsar D.S."/>
            <person name="Dawson S.C."/>
        </authorList>
    </citation>
    <scope>NUCLEOTIDE SEQUENCE [LARGE SCALE GENOMIC DNA]</scope>
    <source>
        <strain evidence="2 3">NEG-M</strain>
    </source>
</reference>
<sequence>MFDLYLKQPSPSMSYSISATTTYSDCTFYTITMRGVNWLTDAEIGSASSWSHYLLISIPKTLDRSIKEGFLLIEAGKTGMEMPTGNAILQAISTNSQTVSSMLLSVPNQPIVFASDSSKTSRSEDQIMSFSWMKFMERMNNNMAMNRTVYNVEDYEWLSHFAMAKTSVRAMDVIQDFVSKQIGFSIEKFTIAGTSKRGWATWLVGASRDSRIKSLIPIVIQIMNLKECFLHINKSICAWPEALQDYKNLGVLNQLNTTAFDLLAQAVDPFNYRDRYTNIPTYMINAMGDEFMWPDLSLFSYQQIPGLSTKYIRYVPNTGHSLAGSDVPQSVLAYYYATTRNSLLPQYTFYNETISNGLRIWVKVTNGIKPSKVLLWYGTNTYSRDFRYSHVGSIFNSKTLTEVDSLTWSVDVENPKIGYTAFTIEMTFTGYGPSELKYSTSAYVLPLDRFICAGANTVSFSFISLVFISLIYLVFSVISH</sequence>
<dbReference type="KEGG" id="ngr:NAEGRDRAFT_64418"/>
<keyword evidence="1" id="KW-0472">Membrane</keyword>
<dbReference type="PANTHER" id="PTHR31497:SF0">
    <property type="entry name" value="AUTOCRINE PROLIFERATION REPRESSOR PROTEIN A"/>
    <property type="match status" value="1"/>
</dbReference>
<keyword evidence="3" id="KW-1185">Reference proteome</keyword>
<accession>D2V6F6</accession>
<dbReference type="VEuPathDB" id="AmoebaDB:NAEGRDRAFT_64418"/>
<keyword evidence="1" id="KW-0812">Transmembrane</keyword>
<dbReference type="PIRSF" id="PIRSF014728">
    <property type="entry name" value="PqaA"/>
    <property type="match status" value="1"/>
</dbReference>
<dbReference type="EMBL" id="GG738854">
    <property type="protein sequence ID" value="EFC47564.1"/>
    <property type="molecule type" value="Genomic_DNA"/>
</dbReference>
<dbReference type="InterPro" id="IPR029058">
    <property type="entry name" value="AB_hydrolase_fold"/>
</dbReference>